<reference evidence="10" key="1">
    <citation type="submission" date="2017-05" db="UniProtKB">
        <authorList>
            <consortium name="EnsemblMetazoa"/>
        </authorList>
    </citation>
    <scope>IDENTIFICATION</scope>
</reference>
<evidence type="ECO:0008006" key="11">
    <source>
        <dbReference type="Google" id="ProtNLM"/>
    </source>
</evidence>
<protein>
    <recommendedName>
        <fullName evidence="11">CXXC-type domain-containing protein</fullName>
    </recommendedName>
</protein>
<feature type="compositionally biased region" description="Polar residues" evidence="7">
    <location>
        <begin position="52"/>
        <end position="65"/>
    </location>
</feature>
<feature type="region of interest" description="Disordered" evidence="7">
    <location>
        <begin position="108"/>
        <end position="127"/>
    </location>
</feature>
<feature type="domain" description="CXXC-type" evidence="9">
    <location>
        <begin position="399"/>
        <end position="445"/>
    </location>
</feature>
<name>A0A1X7TKD3_AMPQE</name>
<evidence type="ECO:0000256" key="4">
    <source>
        <dbReference type="ARBA" id="ARBA00022833"/>
    </source>
</evidence>
<evidence type="ECO:0000256" key="6">
    <source>
        <dbReference type="PROSITE-ProRule" id="PRU00509"/>
    </source>
</evidence>
<feature type="region of interest" description="Disordered" evidence="7">
    <location>
        <begin position="50"/>
        <end position="102"/>
    </location>
</feature>
<dbReference type="OrthoDB" id="5376140at2759"/>
<dbReference type="InterPro" id="IPR043151">
    <property type="entry name" value="BAH_sf"/>
</dbReference>
<evidence type="ECO:0000259" key="9">
    <source>
        <dbReference type="PROSITE" id="PS51058"/>
    </source>
</evidence>
<keyword evidence="2" id="KW-0479">Metal-binding</keyword>
<dbReference type="Pfam" id="PF12047">
    <property type="entry name" value="DNMT1-RFD"/>
    <property type="match status" value="1"/>
</dbReference>
<dbReference type="InParanoid" id="A0A1X7TKD3"/>
<keyword evidence="3 6" id="KW-0863">Zinc-finger</keyword>
<dbReference type="STRING" id="400682.A0A1X7TKD3"/>
<sequence>MQRQLKYYATPIKNYNYKRKRSDKLKFGGPRSKKQACIHRKCLNLIREAAVKSSQPNKRVQSSDSHAPPSKRPLREDGGSGPMLSSPRPCHILPSSQSKTKDNQPVIQLYSPPAAPQSSQPQCTGPYCNRSSNDLTLKTFIGDAPNANDEFIMFADPSLSVFSAESALDDVPQHRITGFSVYDKNHHLYHFDTGLVEKNVELFFSGWVEPIYDENPDPSDGIPMRQLGPINSWWIAGFDGGEKALVGFSTAYAEYILMDASDDYADIMASVQEKIYLSKILIEYLEEFPAVTYEDLLNKIQTSVPPQSIGCTSFTEDSLLRHAQFIVEQVESYDQYCDEDEDFLLVSPCMRALIKLAGVTLGKRLSSRCPHQPKVKKTKQTKAIFETFFKNQIDNKSSSAPHRRRCGVCETCQQPDCGKCNSCADMVKFGGTGRSKQACVNRRCPYMAVQMAEEEEDNDSADPDLKNVTKVEWIGKPIFVKGDKSYYTEVLINNKEKVSETGDPLELFLIDDCEDNPLGAIMNKVEVEEKPPVSNWFMCGGEEVPDGEKEIEEDGKTFFVQKYYDQSLARFEDILSEYIRYLIPDDADPPTDGFIPRCASCERRNHMKTVNDT</sequence>
<dbReference type="Pfam" id="PF02008">
    <property type="entry name" value="zf-CXXC"/>
    <property type="match status" value="1"/>
</dbReference>
<dbReference type="GO" id="GO:0003682">
    <property type="term" value="F:chromatin binding"/>
    <property type="evidence" value="ECO:0007669"/>
    <property type="project" value="InterPro"/>
</dbReference>
<dbReference type="eggNOG" id="ENOG502QPKK">
    <property type="taxonomic scope" value="Eukaryota"/>
</dbReference>
<dbReference type="AlphaFoldDB" id="A0A1X7TKD3"/>
<dbReference type="InterPro" id="IPR022702">
    <property type="entry name" value="Cytosine_MeTrfase1_RFD"/>
</dbReference>
<comment type="subcellular location">
    <subcellularLocation>
        <location evidence="1">Nucleus</location>
    </subcellularLocation>
</comment>
<dbReference type="FunFam" id="1.10.10.2230:FF:000001">
    <property type="entry name" value="DNA (cytosine-5)-methyltransferase"/>
    <property type="match status" value="1"/>
</dbReference>
<organism evidence="10">
    <name type="scientific">Amphimedon queenslandica</name>
    <name type="common">Sponge</name>
    <dbReference type="NCBI Taxonomy" id="400682"/>
    <lineage>
        <taxon>Eukaryota</taxon>
        <taxon>Metazoa</taxon>
        <taxon>Porifera</taxon>
        <taxon>Demospongiae</taxon>
        <taxon>Heteroscleromorpha</taxon>
        <taxon>Haplosclerida</taxon>
        <taxon>Niphatidae</taxon>
        <taxon>Amphimedon</taxon>
    </lineage>
</organism>
<evidence type="ECO:0000256" key="1">
    <source>
        <dbReference type="ARBA" id="ARBA00004123"/>
    </source>
</evidence>
<keyword evidence="5" id="KW-0539">Nucleus</keyword>
<dbReference type="GO" id="GO:0008270">
    <property type="term" value="F:zinc ion binding"/>
    <property type="evidence" value="ECO:0007669"/>
    <property type="project" value="UniProtKB-KW"/>
</dbReference>
<dbReference type="InterPro" id="IPR002857">
    <property type="entry name" value="Znf_CXXC"/>
</dbReference>
<dbReference type="Gene3D" id="1.10.10.2230">
    <property type="match status" value="1"/>
</dbReference>
<dbReference type="PROSITE" id="PS51038">
    <property type="entry name" value="BAH"/>
    <property type="match status" value="1"/>
</dbReference>
<evidence type="ECO:0000256" key="2">
    <source>
        <dbReference type="ARBA" id="ARBA00022723"/>
    </source>
</evidence>
<accession>A0A1X7TKD3</accession>
<dbReference type="InterPro" id="IPR050690">
    <property type="entry name" value="JHDM1_Histone_Demethylase"/>
</dbReference>
<evidence type="ECO:0000256" key="5">
    <source>
        <dbReference type="ARBA" id="ARBA00023242"/>
    </source>
</evidence>
<evidence type="ECO:0000313" key="10">
    <source>
        <dbReference type="EnsemblMetazoa" id="Aqu2.1.15330_001"/>
    </source>
</evidence>
<proteinExistence type="predicted"/>
<keyword evidence="4" id="KW-0862">Zinc</keyword>
<dbReference type="InterPro" id="IPR001025">
    <property type="entry name" value="BAH_dom"/>
</dbReference>
<dbReference type="Gene3D" id="2.30.30.490">
    <property type="match status" value="1"/>
</dbReference>
<dbReference type="PROSITE" id="PS51058">
    <property type="entry name" value="ZF_CXXC"/>
    <property type="match status" value="1"/>
</dbReference>
<dbReference type="GO" id="GO:0003677">
    <property type="term" value="F:DNA binding"/>
    <property type="evidence" value="ECO:0007669"/>
    <property type="project" value="InterPro"/>
</dbReference>
<dbReference type="EnsemblMetazoa" id="Aqu2.1.15330_001">
    <property type="protein sequence ID" value="Aqu2.1.15330_001"/>
    <property type="gene ID" value="Aqu2.1.15330"/>
</dbReference>
<feature type="domain" description="BAH" evidence="8">
    <location>
        <begin position="425"/>
        <end position="575"/>
    </location>
</feature>
<evidence type="ECO:0000259" key="8">
    <source>
        <dbReference type="PROSITE" id="PS51038"/>
    </source>
</evidence>
<dbReference type="PANTHER" id="PTHR23123">
    <property type="entry name" value="PHD/F-BOX CONTAINING PROTEIN"/>
    <property type="match status" value="1"/>
</dbReference>
<evidence type="ECO:0000256" key="7">
    <source>
        <dbReference type="SAM" id="MobiDB-lite"/>
    </source>
</evidence>
<evidence type="ECO:0000256" key="3">
    <source>
        <dbReference type="ARBA" id="ARBA00022771"/>
    </source>
</evidence>
<dbReference type="GO" id="GO:0005634">
    <property type="term" value="C:nucleus"/>
    <property type="evidence" value="ECO:0007669"/>
    <property type="project" value="UniProtKB-SubCell"/>
</dbReference>